<dbReference type="Proteomes" id="UP001152484">
    <property type="component" value="Unassembled WGS sequence"/>
</dbReference>
<proteinExistence type="predicted"/>
<comment type="caution">
    <text evidence="1">The sequence shown here is derived from an EMBL/GenBank/DDBJ whole genome shotgun (WGS) entry which is preliminary data.</text>
</comment>
<accession>A0A9P0YJ32</accession>
<name>A0A9P0YJ32_CUSEU</name>
<organism evidence="1 2">
    <name type="scientific">Cuscuta europaea</name>
    <name type="common">European dodder</name>
    <dbReference type="NCBI Taxonomy" id="41803"/>
    <lineage>
        <taxon>Eukaryota</taxon>
        <taxon>Viridiplantae</taxon>
        <taxon>Streptophyta</taxon>
        <taxon>Embryophyta</taxon>
        <taxon>Tracheophyta</taxon>
        <taxon>Spermatophyta</taxon>
        <taxon>Magnoliopsida</taxon>
        <taxon>eudicotyledons</taxon>
        <taxon>Gunneridae</taxon>
        <taxon>Pentapetalae</taxon>
        <taxon>asterids</taxon>
        <taxon>lamiids</taxon>
        <taxon>Solanales</taxon>
        <taxon>Convolvulaceae</taxon>
        <taxon>Cuscuteae</taxon>
        <taxon>Cuscuta</taxon>
        <taxon>Cuscuta subgen. Cuscuta</taxon>
    </lineage>
</organism>
<sequence length="187" mass="21406">MLKELMKEKLGKNLEDFGFACSELMESSFENLGSISSMLFHEDLHTNEFLISPESEKLSEVVQGNTIKLVEEIGNIDKDAIEIIDFISPPETDYANRDIAISTENYYEGMGREEREDESNVDEVMIVTSTQVSFPEQSQQKAIKGSSQLDFDDFRSYVLPRQVTSSWTIYTRILRMRTVEGENKACF</sequence>
<dbReference type="EMBL" id="CAMAPE010000004">
    <property type="protein sequence ID" value="CAH9060244.1"/>
    <property type="molecule type" value="Genomic_DNA"/>
</dbReference>
<reference evidence="1" key="1">
    <citation type="submission" date="2022-07" db="EMBL/GenBank/DDBJ databases">
        <authorList>
            <person name="Macas J."/>
            <person name="Novak P."/>
            <person name="Neumann P."/>
        </authorList>
    </citation>
    <scope>NUCLEOTIDE SEQUENCE</scope>
</reference>
<keyword evidence="2" id="KW-1185">Reference proteome</keyword>
<dbReference type="OrthoDB" id="1327288at2759"/>
<evidence type="ECO:0000313" key="2">
    <source>
        <dbReference type="Proteomes" id="UP001152484"/>
    </source>
</evidence>
<gene>
    <name evidence="1" type="ORF">CEURO_LOCUS1545</name>
</gene>
<protein>
    <submittedName>
        <fullName evidence="1">Uncharacterized protein</fullName>
    </submittedName>
</protein>
<dbReference type="AlphaFoldDB" id="A0A9P0YJ32"/>
<evidence type="ECO:0000313" key="1">
    <source>
        <dbReference type="EMBL" id="CAH9060244.1"/>
    </source>
</evidence>